<dbReference type="InterPro" id="IPR019734">
    <property type="entry name" value="TPR_rpt"/>
</dbReference>
<dbReference type="InterPro" id="IPR036249">
    <property type="entry name" value="Thioredoxin-like_sf"/>
</dbReference>
<proteinExistence type="predicted"/>
<dbReference type="PROSITE" id="PS50005">
    <property type="entry name" value="TPR"/>
    <property type="match status" value="1"/>
</dbReference>
<dbReference type="PANTHER" id="PTHR47682:SF1">
    <property type="entry name" value="TETRATRICOPEPTIDE REPEAT (TPR)-CONTAINING PROTEIN"/>
    <property type="match status" value="1"/>
</dbReference>
<evidence type="ECO:0000313" key="2">
    <source>
        <dbReference type="Proteomes" id="UP001652623"/>
    </source>
</evidence>
<dbReference type="AlphaFoldDB" id="A0A6P3ZVL0"/>
<gene>
    <name evidence="3 4 5" type="primary">LOC107419715</name>
</gene>
<dbReference type="RefSeq" id="XP_015883975.2">
    <property type="nucleotide sequence ID" value="XM_016028489.4"/>
</dbReference>
<dbReference type="PANTHER" id="PTHR47682">
    <property type="entry name" value="TETRATRICOPEPTIDE REPEAT (TPR)-CONTAINING PROTEIN"/>
    <property type="match status" value="1"/>
</dbReference>
<dbReference type="Gene3D" id="3.40.30.10">
    <property type="entry name" value="Glutaredoxin"/>
    <property type="match status" value="1"/>
</dbReference>
<evidence type="ECO:0000313" key="3">
    <source>
        <dbReference type="RefSeq" id="XP_015883973.2"/>
    </source>
</evidence>
<keyword evidence="1" id="KW-0802">TPR repeat</keyword>
<organism evidence="2 4">
    <name type="scientific">Ziziphus jujuba</name>
    <name type="common">Chinese jujube</name>
    <name type="synonym">Ziziphus sativa</name>
    <dbReference type="NCBI Taxonomy" id="326968"/>
    <lineage>
        <taxon>Eukaryota</taxon>
        <taxon>Viridiplantae</taxon>
        <taxon>Streptophyta</taxon>
        <taxon>Embryophyta</taxon>
        <taxon>Tracheophyta</taxon>
        <taxon>Spermatophyta</taxon>
        <taxon>Magnoliopsida</taxon>
        <taxon>eudicotyledons</taxon>
        <taxon>Gunneridae</taxon>
        <taxon>Pentapetalae</taxon>
        <taxon>rosids</taxon>
        <taxon>fabids</taxon>
        <taxon>Rosales</taxon>
        <taxon>Rhamnaceae</taxon>
        <taxon>Paliureae</taxon>
        <taxon>Ziziphus</taxon>
    </lineage>
</organism>
<dbReference type="SUPFAM" id="SSF52833">
    <property type="entry name" value="Thioredoxin-like"/>
    <property type="match status" value="1"/>
</dbReference>
<dbReference type="SUPFAM" id="SSF48452">
    <property type="entry name" value="TPR-like"/>
    <property type="match status" value="1"/>
</dbReference>
<protein>
    <submittedName>
        <fullName evidence="3 4">Uncharacterized protein LOC107419715</fullName>
    </submittedName>
</protein>
<dbReference type="Proteomes" id="UP001652623">
    <property type="component" value="Chromosome 2"/>
</dbReference>
<reference evidence="2 3" key="1">
    <citation type="submission" date="2025-05" db="UniProtKB">
        <authorList>
            <consortium name="RefSeq"/>
        </authorList>
    </citation>
    <scope>NUCLEOTIDE SEQUENCE [LARGE SCALE GENOMIC DNA]</scope>
    <source>
        <tissue evidence="3 4">Seedling</tissue>
    </source>
</reference>
<evidence type="ECO:0000313" key="4">
    <source>
        <dbReference type="RefSeq" id="XP_015883974.2"/>
    </source>
</evidence>
<evidence type="ECO:0000313" key="5">
    <source>
        <dbReference type="RefSeq" id="XP_015883975.2"/>
    </source>
</evidence>
<dbReference type="GeneID" id="107419715"/>
<evidence type="ECO:0000256" key="1">
    <source>
        <dbReference type="PROSITE-ProRule" id="PRU00339"/>
    </source>
</evidence>
<dbReference type="RefSeq" id="XP_015883974.2">
    <property type="nucleotide sequence ID" value="XM_016028488.4"/>
</dbReference>
<dbReference type="CDD" id="cd02980">
    <property type="entry name" value="TRX_Fd_family"/>
    <property type="match status" value="1"/>
</dbReference>
<dbReference type="KEGG" id="zju:107419715"/>
<dbReference type="InterPro" id="IPR011990">
    <property type="entry name" value="TPR-like_helical_dom_sf"/>
</dbReference>
<dbReference type="Gene3D" id="1.25.40.10">
    <property type="entry name" value="Tetratricopeptide repeat domain"/>
    <property type="match status" value="1"/>
</dbReference>
<feature type="repeat" description="TPR" evidence="1">
    <location>
        <begin position="197"/>
        <end position="230"/>
    </location>
</feature>
<keyword evidence="2" id="KW-1185">Reference proteome</keyword>
<sequence>MEVILPNWTFPIPYSLTAPPGPRARRRSHHRRRFTAEIEEIRVCTNRTCRRQGSFQTLETLTGLAPANVAVKSCGCLGRCGAGPNLVALPDGVVVSHCGTAARAAEVMVALYGGVWNSGDTKKSLEALALRKKAEKEMENGNFSEAELLLSQAIELKPTGGVHIIYKDRSIARLALHRYSEALEDAKEALTLSTQYCEAYICQGDAFLAMDQLDLAEKSYLTALDIDPSVRRSKSFKARVAKLQEKLTAGNMPACD</sequence>
<accession>A0A6P3ZVL0</accession>
<name>A0A6P3ZVL0_ZIZJJ</name>
<dbReference type="RefSeq" id="XP_015883973.2">
    <property type="nucleotide sequence ID" value="XM_016028487.4"/>
</dbReference>
<dbReference type="SMART" id="SM00028">
    <property type="entry name" value="TPR"/>
    <property type="match status" value="3"/>
</dbReference>